<name>A0AC34FIB0_9BILA</name>
<organism evidence="1 2">
    <name type="scientific">Panagrolaimus sp. ES5</name>
    <dbReference type="NCBI Taxonomy" id="591445"/>
    <lineage>
        <taxon>Eukaryota</taxon>
        <taxon>Metazoa</taxon>
        <taxon>Ecdysozoa</taxon>
        <taxon>Nematoda</taxon>
        <taxon>Chromadorea</taxon>
        <taxon>Rhabditida</taxon>
        <taxon>Tylenchina</taxon>
        <taxon>Panagrolaimomorpha</taxon>
        <taxon>Panagrolaimoidea</taxon>
        <taxon>Panagrolaimidae</taxon>
        <taxon>Panagrolaimus</taxon>
    </lineage>
</organism>
<sequence>MDTSASKEASSSSSQDSGAGEEATISPVKKASFLSSYRIQSFSLPDSIMFYMAKNPPSAEIYQKLIQSCKYFFVKNPLLVVSELHLGYRNGWHTCGDEEKIDLKNIPHKLWISRNLNVVVNCGIVHIDACNGQDRFFVSSLISKFYRCDVTKLTLQRQTISFKDFIFLASNVESLQLTNALNILNEDGSVATLEKIVEALPKLTYFEFCFDTDVPEVVTPKTIHNLLKIPHFSNLTRLGMSNVPQLMDIDALYAFVKKNKKTKLSLSFLTISEGYRNHLQAIVDDVIQSGNRDFIPPYFDFPDMDQFAYDKLCELTI</sequence>
<evidence type="ECO:0000313" key="1">
    <source>
        <dbReference type="Proteomes" id="UP000887579"/>
    </source>
</evidence>
<reference evidence="2" key="1">
    <citation type="submission" date="2022-11" db="UniProtKB">
        <authorList>
            <consortium name="WormBaseParasite"/>
        </authorList>
    </citation>
    <scope>IDENTIFICATION</scope>
</reference>
<evidence type="ECO:0000313" key="2">
    <source>
        <dbReference type="WBParaSite" id="ES5_v2.g17054.t1"/>
    </source>
</evidence>
<protein>
    <submittedName>
        <fullName evidence="2">Uncharacterized protein</fullName>
    </submittedName>
</protein>
<dbReference type="WBParaSite" id="ES5_v2.g17054.t1">
    <property type="protein sequence ID" value="ES5_v2.g17054.t1"/>
    <property type="gene ID" value="ES5_v2.g17054"/>
</dbReference>
<dbReference type="Proteomes" id="UP000887579">
    <property type="component" value="Unplaced"/>
</dbReference>
<accession>A0AC34FIB0</accession>
<proteinExistence type="predicted"/>